<feature type="transmembrane region" description="Helical" evidence="6">
    <location>
        <begin position="69"/>
        <end position="87"/>
    </location>
</feature>
<dbReference type="PIRSF" id="PIRSF006324">
    <property type="entry name" value="LeuE"/>
    <property type="match status" value="1"/>
</dbReference>
<evidence type="ECO:0000256" key="5">
    <source>
        <dbReference type="ARBA" id="ARBA00023136"/>
    </source>
</evidence>
<dbReference type="OrthoDB" id="5185770at2"/>
<evidence type="ECO:0000256" key="2">
    <source>
        <dbReference type="ARBA" id="ARBA00022475"/>
    </source>
</evidence>
<dbReference type="GO" id="GO:0015171">
    <property type="term" value="F:amino acid transmembrane transporter activity"/>
    <property type="evidence" value="ECO:0007669"/>
    <property type="project" value="TreeGrafter"/>
</dbReference>
<evidence type="ECO:0000313" key="7">
    <source>
        <dbReference type="EMBL" id="RCV60969.1"/>
    </source>
</evidence>
<dbReference type="PANTHER" id="PTHR30086">
    <property type="entry name" value="ARGININE EXPORTER PROTEIN ARGO"/>
    <property type="match status" value="1"/>
</dbReference>
<dbReference type="Proteomes" id="UP000253318">
    <property type="component" value="Unassembled WGS sequence"/>
</dbReference>
<dbReference type="AlphaFoldDB" id="A0A368T9K7"/>
<dbReference type="InterPro" id="IPR001123">
    <property type="entry name" value="LeuE-type"/>
</dbReference>
<dbReference type="RefSeq" id="WP_114399721.1">
    <property type="nucleotide sequence ID" value="NZ_QEIM01000147.1"/>
</dbReference>
<feature type="transmembrane region" description="Helical" evidence="6">
    <location>
        <begin position="130"/>
        <end position="153"/>
    </location>
</feature>
<keyword evidence="8" id="KW-1185">Reference proteome</keyword>
<dbReference type="EMBL" id="QEIN01000027">
    <property type="protein sequence ID" value="RCV60969.1"/>
    <property type="molecule type" value="Genomic_DNA"/>
</dbReference>
<organism evidence="7 8">
    <name type="scientific">Marinitenerispora sediminis</name>
    <dbReference type="NCBI Taxonomy" id="1931232"/>
    <lineage>
        <taxon>Bacteria</taxon>
        <taxon>Bacillati</taxon>
        <taxon>Actinomycetota</taxon>
        <taxon>Actinomycetes</taxon>
        <taxon>Streptosporangiales</taxon>
        <taxon>Nocardiopsidaceae</taxon>
        <taxon>Marinitenerispora</taxon>
    </lineage>
</organism>
<proteinExistence type="predicted"/>
<accession>A0A368T9K7</accession>
<keyword evidence="5 6" id="KW-0472">Membrane</keyword>
<feature type="transmembrane region" description="Helical" evidence="6">
    <location>
        <begin position="39"/>
        <end position="63"/>
    </location>
</feature>
<name>A0A368T9K7_9ACTN</name>
<keyword evidence="2" id="KW-1003">Cell membrane</keyword>
<evidence type="ECO:0000256" key="6">
    <source>
        <dbReference type="SAM" id="Phobius"/>
    </source>
</evidence>
<comment type="caution">
    <text evidence="7">The sequence shown here is derived from an EMBL/GenBank/DDBJ whole genome shotgun (WGS) entry which is preliminary data.</text>
</comment>
<protein>
    <submittedName>
        <fullName evidence="7">Lysine transporter LysE</fullName>
    </submittedName>
</protein>
<dbReference type="Pfam" id="PF01810">
    <property type="entry name" value="LysE"/>
    <property type="match status" value="1"/>
</dbReference>
<reference evidence="7 8" key="1">
    <citation type="submission" date="2018-04" db="EMBL/GenBank/DDBJ databases">
        <title>Novel actinobacteria from marine sediment.</title>
        <authorList>
            <person name="Ng Z.Y."/>
            <person name="Tan G.Y.A."/>
        </authorList>
    </citation>
    <scope>NUCLEOTIDE SEQUENCE [LARGE SCALE GENOMIC DNA]</scope>
    <source>
        <strain evidence="7 8">TPS81</strain>
    </source>
</reference>
<feature type="transmembrane region" description="Helical" evidence="6">
    <location>
        <begin position="159"/>
        <end position="176"/>
    </location>
</feature>
<evidence type="ECO:0000256" key="3">
    <source>
        <dbReference type="ARBA" id="ARBA00022692"/>
    </source>
</evidence>
<keyword evidence="3 6" id="KW-0812">Transmembrane</keyword>
<keyword evidence="4 6" id="KW-1133">Transmembrane helix</keyword>
<feature type="transmembrane region" description="Helical" evidence="6">
    <location>
        <begin position="6"/>
        <end position="27"/>
    </location>
</feature>
<dbReference type="PANTHER" id="PTHR30086:SF20">
    <property type="entry name" value="ARGININE EXPORTER PROTEIN ARGO-RELATED"/>
    <property type="match status" value="1"/>
</dbReference>
<evidence type="ECO:0000256" key="1">
    <source>
        <dbReference type="ARBA" id="ARBA00004651"/>
    </source>
</evidence>
<dbReference type="GO" id="GO:0005886">
    <property type="term" value="C:plasma membrane"/>
    <property type="evidence" value="ECO:0007669"/>
    <property type="project" value="UniProtKB-SubCell"/>
</dbReference>
<evidence type="ECO:0000313" key="8">
    <source>
        <dbReference type="Proteomes" id="UP000253318"/>
    </source>
</evidence>
<comment type="subcellular location">
    <subcellularLocation>
        <location evidence="1">Cell membrane</location>
        <topology evidence="1">Multi-pass membrane protein</topology>
    </subcellularLocation>
</comment>
<gene>
    <name evidence="7" type="ORF">DEF24_05430</name>
</gene>
<sequence>MTWTLYLSFLAFATVIVIAPGPDFAVVLKNSLTRRRAGLLAAVGITTSNMVHGTAAAIGVGALLLSSQALFTAVRWIGIAYLCYLGAQALLSARRGAYPADDDSGGGPPLHGLRSWSQGFLSNITNPKVLAFYLSVLPQFLAGGQGSLGAVLLLAYSHAALGLLWLLLVVAFLHYARSWVLRRPIRRTLDAGTGVALLGFAAALALEPAGGR</sequence>
<evidence type="ECO:0000256" key="4">
    <source>
        <dbReference type="ARBA" id="ARBA00022989"/>
    </source>
</evidence>